<dbReference type="InterPro" id="IPR009057">
    <property type="entry name" value="Homeodomain-like_sf"/>
</dbReference>
<dbReference type="Proteomes" id="UP000188836">
    <property type="component" value="Unassembled WGS sequence"/>
</dbReference>
<dbReference type="GO" id="GO:0003700">
    <property type="term" value="F:DNA-binding transcription factor activity"/>
    <property type="evidence" value="ECO:0007669"/>
    <property type="project" value="TreeGrafter"/>
</dbReference>
<evidence type="ECO:0000256" key="3">
    <source>
        <dbReference type="ARBA" id="ARBA00023163"/>
    </source>
</evidence>
<dbReference type="AlphaFoldDB" id="A0A1V2TH34"/>
<organism evidence="6 7">
    <name type="scientific">Nocardia donostiensis</name>
    <dbReference type="NCBI Taxonomy" id="1538463"/>
    <lineage>
        <taxon>Bacteria</taxon>
        <taxon>Bacillati</taxon>
        <taxon>Actinomycetota</taxon>
        <taxon>Actinomycetes</taxon>
        <taxon>Mycobacteriales</taxon>
        <taxon>Nocardiaceae</taxon>
        <taxon>Nocardia</taxon>
    </lineage>
</organism>
<keyword evidence="1" id="KW-0805">Transcription regulation</keyword>
<feature type="DNA-binding region" description="H-T-H motif" evidence="4">
    <location>
        <begin position="32"/>
        <end position="51"/>
    </location>
</feature>
<evidence type="ECO:0000313" key="6">
    <source>
        <dbReference type="EMBL" id="ONM48826.1"/>
    </source>
</evidence>
<gene>
    <name evidence="6" type="ORF">B0T46_10080</name>
</gene>
<dbReference type="EMBL" id="MUMY01000007">
    <property type="protein sequence ID" value="ONM48826.1"/>
    <property type="molecule type" value="Genomic_DNA"/>
</dbReference>
<dbReference type="Gene3D" id="1.10.357.10">
    <property type="entry name" value="Tetracycline Repressor, domain 2"/>
    <property type="match status" value="1"/>
</dbReference>
<accession>A0A1V2TH34</accession>
<dbReference type="GO" id="GO:0000976">
    <property type="term" value="F:transcription cis-regulatory region binding"/>
    <property type="evidence" value="ECO:0007669"/>
    <property type="project" value="TreeGrafter"/>
</dbReference>
<name>A0A1V2TH34_9NOCA</name>
<dbReference type="Pfam" id="PF00440">
    <property type="entry name" value="TetR_N"/>
    <property type="match status" value="1"/>
</dbReference>
<dbReference type="InterPro" id="IPR025996">
    <property type="entry name" value="MT1864/Rv1816-like_C"/>
</dbReference>
<dbReference type="SUPFAM" id="SSF46689">
    <property type="entry name" value="Homeodomain-like"/>
    <property type="match status" value="1"/>
</dbReference>
<proteinExistence type="predicted"/>
<dbReference type="InterPro" id="IPR050109">
    <property type="entry name" value="HTH-type_TetR-like_transc_reg"/>
</dbReference>
<evidence type="ECO:0000256" key="2">
    <source>
        <dbReference type="ARBA" id="ARBA00023125"/>
    </source>
</evidence>
<sequence length="224" mass="24028">MNEAGAVVTSQRNRMIEAGLRLLESEGPAVLRARRIAAEVGASTMAVYTHFDGMPGLVHAIVIEAFHRFDRAMAAMPRTDDPVADLFLIGEAYHSYARAHPQRYRLMFGLAPSTPPADLTPPDAGPAGKAAFGQLVEVVERIRASGRIGAEDPNIVASRIWSLIHGAVLLELAGYLDAEQDVIDSIVQPATADLLAGMGDHRDNLDASIARARRLLAETAPTSE</sequence>
<dbReference type="SUPFAM" id="SSF48498">
    <property type="entry name" value="Tetracyclin repressor-like, C-terminal domain"/>
    <property type="match status" value="1"/>
</dbReference>
<dbReference type="PANTHER" id="PTHR30055">
    <property type="entry name" value="HTH-TYPE TRANSCRIPTIONAL REGULATOR RUTR"/>
    <property type="match status" value="1"/>
</dbReference>
<keyword evidence="2 4" id="KW-0238">DNA-binding</keyword>
<protein>
    <recommendedName>
        <fullName evidence="5">HTH tetR-type domain-containing protein</fullName>
    </recommendedName>
</protein>
<dbReference type="Pfam" id="PF13305">
    <property type="entry name" value="TetR_C_33"/>
    <property type="match status" value="1"/>
</dbReference>
<dbReference type="InterPro" id="IPR036271">
    <property type="entry name" value="Tet_transcr_reg_TetR-rel_C_sf"/>
</dbReference>
<feature type="domain" description="HTH tetR-type" evidence="5">
    <location>
        <begin position="9"/>
        <end position="69"/>
    </location>
</feature>
<reference evidence="6 7" key="1">
    <citation type="journal article" date="2016" name="Antonie Van Leeuwenhoek">
        <title>Nocardia donostiensis sp. nov., isolated from human respiratory specimens.</title>
        <authorList>
            <person name="Ercibengoa M."/>
            <person name="Bell M."/>
            <person name="Marimon J.M."/>
            <person name="Humrighouse B."/>
            <person name="Klenk H.P."/>
            <person name="Potter G."/>
            <person name="Perez-Trallero E."/>
        </authorList>
    </citation>
    <scope>NUCLEOTIDE SEQUENCE [LARGE SCALE GENOMIC DNA]</scope>
    <source>
        <strain evidence="6 7">X1655</strain>
    </source>
</reference>
<dbReference type="InterPro" id="IPR001647">
    <property type="entry name" value="HTH_TetR"/>
</dbReference>
<evidence type="ECO:0000256" key="4">
    <source>
        <dbReference type="PROSITE-ProRule" id="PRU00335"/>
    </source>
</evidence>
<evidence type="ECO:0000259" key="5">
    <source>
        <dbReference type="PROSITE" id="PS50977"/>
    </source>
</evidence>
<evidence type="ECO:0000313" key="7">
    <source>
        <dbReference type="Proteomes" id="UP000188836"/>
    </source>
</evidence>
<evidence type="ECO:0000256" key="1">
    <source>
        <dbReference type="ARBA" id="ARBA00023015"/>
    </source>
</evidence>
<dbReference type="PROSITE" id="PS50977">
    <property type="entry name" value="HTH_TETR_2"/>
    <property type="match status" value="1"/>
</dbReference>
<dbReference type="PANTHER" id="PTHR30055:SF209">
    <property type="entry name" value="POSSIBLE TRANSCRIPTIONAL REGULATORY PROTEIN (PROBABLY TETR-FAMILY)"/>
    <property type="match status" value="1"/>
</dbReference>
<comment type="caution">
    <text evidence="6">The sequence shown here is derived from an EMBL/GenBank/DDBJ whole genome shotgun (WGS) entry which is preliminary data.</text>
</comment>
<keyword evidence="7" id="KW-1185">Reference proteome</keyword>
<dbReference type="STRING" id="1538463.B0T36_21875"/>
<dbReference type="OrthoDB" id="4709966at2"/>
<keyword evidence="3" id="KW-0804">Transcription</keyword>